<reference evidence="2 3" key="1">
    <citation type="submission" date="2024-08" db="EMBL/GenBank/DDBJ databases">
        <authorList>
            <person name="Cucini C."/>
            <person name="Frati F."/>
        </authorList>
    </citation>
    <scope>NUCLEOTIDE SEQUENCE [LARGE SCALE GENOMIC DNA]</scope>
</reference>
<organism evidence="2 3">
    <name type="scientific">Orchesella dallaii</name>
    <dbReference type="NCBI Taxonomy" id="48710"/>
    <lineage>
        <taxon>Eukaryota</taxon>
        <taxon>Metazoa</taxon>
        <taxon>Ecdysozoa</taxon>
        <taxon>Arthropoda</taxon>
        <taxon>Hexapoda</taxon>
        <taxon>Collembola</taxon>
        <taxon>Entomobryomorpha</taxon>
        <taxon>Entomobryoidea</taxon>
        <taxon>Orchesellidae</taxon>
        <taxon>Orchesellinae</taxon>
        <taxon>Orchesella</taxon>
    </lineage>
</organism>
<feature type="region of interest" description="Disordered" evidence="1">
    <location>
        <begin position="171"/>
        <end position="195"/>
    </location>
</feature>
<dbReference type="EMBL" id="CAXLJM020000092">
    <property type="protein sequence ID" value="CAL8132486.1"/>
    <property type="molecule type" value="Genomic_DNA"/>
</dbReference>
<feature type="region of interest" description="Disordered" evidence="1">
    <location>
        <begin position="242"/>
        <end position="498"/>
    </location>
</feature>
<dbReference type="Proteomes" id="UP001642540">
    <property type="component" value="Unassembled WGS sequence"/>
</dbReference>
<protein>
    <submittedName>
        <fullName evidence="2">Uncharacterized protein</fullName>
    </submittedName>
</protein>
<feature type="compositionally biased region" description="Gly residues" evidence="1">
    <location>
        <begin position="293"/>
        <end position="302"/>
    </location>
</feature>
<evidence type="ECO:0000313" key="3">
    <source>
        <dbReference type="Proteomes" id="UP001642540"/>
    </source>
</evidence>
<keyword evidence="3" id="KW-1185">Reference proteome</keyword>
<accession>A0ABP1RPT1</accession>
<comment type="caution">
    <text evidence="2">The sequence shown here is derived from an EMBL/GenBank/DDBJ whole genome shotgun (WGS) entry which is preliminary data.</text>
</comment>
<feature type="compositionally biased region" description="Low complexity" evidence="1">
    <location>
        <begin position="323"/>
        <end position="335"/>
    </location>
</feature>
<sequence length="798" mass="88997">MSFWSNDIDPVDVLPFPNLKSLTVSMFEVNSSLWHTFRNQFTNLEILRFESIDELLHEQTPSNPEIKIRKRFFAIFPKLCKLIWVNDLMIVGVQEGSRVGSGVDWGSEASSKTTQNDKEPLLLLITNLKVTAHEDAQFERTCNSNQIRDDELLAVLKGEVALVQGVRHRGDTAASQNDRNWNEFRGADGDTSGGTKVIKMEGRILKSLSLPEEDTSDIDHKSMMLLLNQFCIQKGIPLLPENIGQNRSGGGGRTRRQSGSSQAPAGDKNKTGNKNEGGGEADRNSRRNTATNGGRGGAGGGKRPPPPDSTSNSEPDSPRSIHVSESSEQVTSSSTGVKTEDNSRRKRKGRGKSETSVLISNEESVAHRPKPAKLIKLDETDVSEGIPSPSTNVAGAGRASTMRKESSARKKKQKGSEIVAPETRDSLTPEADLSTSTKKKSKGNRAGKSVQIEETGELEGESSTTPADNYQKKELKRRSSYRRRLKSRSKSREEDAILITELSDISHVLRKERGNEWLEWTSSEDEAKDQDEEEEEQKKKQKTMKPTRPGGTFRPPIGTTLPPPLPGQPHCFSLTDTSDNKYFIKCPIPSKTGPWADLPYISYPSIFEQVDKYTYRRILKLKSSCNPDLDGNSLPSSTSSGSGCELDIKDCARKPFKSRIGTFFEDECKNPILYGFNTRWYPELKLRVVVLSNDRVACCIDYQLGDPIQSRKQALVCNNNEDRTFKCEDKTDPRRTECRDSYILRWKALASDEAKQMSLESDRVVVACMCKELEYAQKRYPGQPSGPACRAQINTYHL</sequence>
<feature type="compositionally biased region" description="Basic residues" evidence="1">
    <location>
        <begin position="474"/>
        <end position="489"/>
    </location>
</feature>
<proteinExistence type="predicted"/>
<feature type="compositionally biased region" description="Acidic residues" evidence="1">
    <location>
        <begin position="522"/>
        <end position="535"/>
    </location>
</feature>
<feature type="compositionally biased region" description="Polar residues" evidence="1">
    <location>
        <begin position="354"/>
        <end position="363"/>
    </location>
</feature>
<name>A0ABP1RPT1_9HEXA</name>
<gene>
    <name evidence="2" type="ORF">ODALV1_LOCUS24630</name>
</gene>
<evidence type="ECO:0000256" key="1">
    <source>
        <dbReference type="SAM" id="MobiDB-lite"/>
    </source>
</evidence>
<evidence type="ECO:0000313" key="2">
    <source>
        <dbReference type="EMBL" id="CAL8132486.1"/>
    </source>
</evidence>
<feature type="region of interest" description="Disordered" evidence="1">
    <location>
        <begin position="521"/>
        <end position="565"/>
    </location>
</feature>